<dbReference type="EMBL" id="JAQQAF010000008">
    <property type="protein sequence ID" value="KAJ8467556.1"/>
    <property type="molecule type" value="Genomic_DNA"/>
</dbReference>
<organism evidence="1 2">
    <name type="scientific">Ensete ventricosum</name>
    <name type="common">Abyssinian banana</name>
    <name type="synonym">Musa ensete</name>
    <dbReference type="NCBI Taxonomy" id="4639"/>
    <lineage>
        <taxon>Eukaryota</taxon>
        <taxon>Viridiplantae</taxon>
        <taxon>Streptophyta</taxon>
        <taxon>Embryophyta</taxon>
        <taxon>Tracheophyta</taxon>
        <taxon>Spermatophyta</taxon>
        <taxon>Magnoliopsida</taxon>
        <taxon>Liliopsida</taxon>
        <taxon>Zingiberales</taxon>
        <taxon>Musaceae</taxon>
        <taxon>Ensete</taxon>
    </lineage>
</organism>
<evidence type="ECO:0000313" key="2">
    <source>
        <dbReference type="Proteomes" id="UP001222027"/>
    </source>
</evidence>
<protein>
    <submittedName>
        <fullName evidence="1">Uncharacterized protein</fullName>
    </submittedName>
</protein>
<keyword evidence="2" id="KW-1185">Reference proteome</keyword>
<dbReference type="AlphaFoldDB" id="A0AAV8QD90"/>
<name>A0AAV8QD90_ENSVE</name>
<dbReference type="Proteomes" id="UP001222027">
    <property type="component" value="Unassembled WGS sequence"/>
</dbReference>
<comment type="caution">
    <text evidence="1">The sequence shown here is derived from an EMBL/GenBank/DDBJ whole genome shotgun (WGS) entry which is preliminary data.</text>
</comment>
<reference evidence="1 2" key="1">
    <citation type="submission" date="2022-12" db="EMBL/GenBank/DDBJ databases">
        <title>Chromosome-scale assembly of the Ensete ventricosum genome.</title>
        <authorList>
            <person name="Dussert Y."/>
            <person name="Stocks J."/>
            <person name="Wendawek A."/>
            <person name="Woldeyes F."/>
            <person name="Nichols R.A."/>
            <person name="Borrell J.S."/>
        </authorList>
    </citation>
    <scope>NUCLEOTIDE SEQUENCE [LARGE SCALE GENOMIC DNA]</scope>
    <source>
        <strain evidence="2">cv. Maze</strain>
        <tissue evidence="1">Seeds</tissue>
    </source>
</reference>
<sequence length="72" mass="7842">MWQPDAAGDRVEGYVAGYGTPLHAYVFALFTEKKKAGPSSDPNYDLFEPGITSGLPACRCQPISPPPLFLRK</sequence>
<gene>
    <name evidence="1" type="ORF">OPV22_030108</name>
</gene>
<evidence type="ECO:0000313" key="1">
    <source>
        <dbReference type="EMBL" id="KAJ8467556.1"/>
    </source>
</evidence>
<accession>A0AAV8QD90</accession>
<proteinExistence type="predicted"/>